<keyword evidence="3" id="KW-1185">Reference proteome</keyword>
<feature type="transmembrane region" description="Helical" evidence="1">
    <location>
        <begin position="12"/>
        <end position="29"/>
    </location>
</feature>
<proteinExistence type="predicted"/>
<protein>
    <recommendedName>
        <fullName evidence="4">DUF4199 domain-containing protein</fullName>
    </recommendedName>
</protein>
<evidence type="ECO:0000313" key="2">
    <source>
        <dbReference type="EMBL" id="TLG72906.1"/>
    </source>
</evidence>
<dbReference type="AlphaFoldDB" id="A0A5R8QAG1"/>
<dbReference type="EMBL" id="VBWP01000006">
    <property type="protein sequence ID" value="TLG72906.1"/>
    <property type="molecule type" value="Genomic_DNA"/>
</dbReference>
<keyword evidence="1" id="KW-0812">Transmembrane</keyword>
<accession>A0A5R8QAG1</accession>
<reference evidence="2 3" key="1">
    <citation type="submission" date="2019-05" db="EMBL/GenBank/DDBJ databases">
        <title>Culicoidintestinum kansasii gen. nov., sp. nov. from the gastrointestinal tract of the biting midge, Culicoides sonorensis.</title>
        <authorList>
            <person name="Neupane S."/>
            <person name="Ghosh A."/>
            <person name="Gunther S."/>
            <person name="Martin K."/>
            <person name="Zurek L."/>
        </authorList>
    </citation>
    <scope>NUCLEOTIDE SEQUENCE [LARGE SCALE GENOMIC DNA]</scope>
    <source>
        <strain evidence="2 3">CS-1</strain>
    </source>
</reference>
<feature type="transmembrane region" description="Helical" evidence="1">
    <location>
        <begin position="139"/>
        <end position="160"/>
    </location>
</feature>
<sequence length="170" mass="18897">MEMNRDLNLRKWYLIVAGMSLAYLIIEIVKNMVGVLYNIGYVTQLILISLVVVFSVALIVKARRSNKSRLVPILFLIGALSGVVSTFTFVASFIYMMVVIFSNPSISFDEMYGQSEQLISAFNEQQINMLNMVLSLGDITALVSWVLLVSATFLGFYNAYKLGQLAAGAE</sequence>
<evidence type="ECO:0000313" key="3">
    <source>
        <dbReference type="Proteomes" id="UP000306912"/>
    </source>
</evidence>
<keyword evidence="1" id="KW-0472">Membrane</keyword>
<dbReference type="RefSeq" id="WP_138191132.1">
    <property type="nucleotide sequence ID" value="NZ_VBWP01000006.1"/>
</dbReference>
<dbReference type="Proteomes" id="UP000306912">
    <property type="component" value="Unassembled WGS sequence"/>
</dbReference>
<feature type="transmembrane region" description="Helical" evidence="1">
    <location>
        <begin position="72"/>
        <end position="101"/>
    </location>
</feature>
<comment type="caution">
    <text evidence="2">The sequence shown here is derived from an EMBL/GenBank/DDBJ whole genome shotgun (WGS) entry which is preliminary data.</text>
</comment>
<evidence type="ECO:0000256" key="1">
    <source>
        <dbReference type="SAM" id="Phobius"/>
    </source>
</evidence>
<evidence type="ECO:0008006" key="4">
    <source>
        <dbReference type="Google" id="ProtNLM"/>
    </source>
</evidence>
<name>A0A5R8QAG1_9FIRM</name>
<dbReference type="InParanoid" id="A0A5R8QAG1"/>
<organism evidence="2 3">
    <name type="scientific">Culicoidibacter larvae</name>
    <dbReference type="NCBI Taxonomy" id="2579976"/>
    <lineage>
        <taxon>Bacteria</taxon>
        <taxon>Bacillati</taxon>
        <taxon>Bacillota</taxon>
        <taxon>Culicoidibacteria</taxon>
        <taxon>Culicoidibacterales</taxon>
        <taxon>Culicoidibacteraceae</taxon>
        <taxon>Culicoidibacter</taxon>
    </lineage>
</organism>
<keyword evidence="1" id="KW-1133">Transmembrane helix</keyword>
<gene>
    <name evidence="2" type="ORF">FEZ08_07615</name>
</gene>
<feature type="transmembrane region" description="Helical" evidence="1">
    <location>
        <begin position="41"/>
        <end position="60"/>
    </location>
</feature>